<dbReference type="CDD" id="cd01672">
    <property type="entry name" value="TMPK"/>
    <property type="match status" value="1"/>
</dbReference>
<keyword evidence="7 11" id="KW-0418">Kinase</keyword>
<evidence type="ECO:0000256" key="1">
    <source>
        <dbReference type="ARBA" id="ARBA00009776"/>
    </source>
</evidence>
<dbReference type="PROSITE" id="PS01331">
    <property type="entry name" value="THYMIDYLATE_KINASE"/>
    <property type="match status" value="1"/>
</dbReference>
<accession>A0A0A3IWX9</accession>
<evidence type="ECO:0000256" key="8">
    <source>
        <dbReference type="ARBA" id="ARBA00022840"/>
    </source>
</evidence>
<comment type="caution">
    <text evidence="13">The sequence shown here is derived from an EMBL/GenBank/DDBJ whole genome shotgun (WGS) entry which is preliminary data.</text>
</comment>
<dbReference type="GO" id="GO:0006235">
    <property type="term" value="P:dTTP biosynthetic process"/>
    <property type="evidence" value="ECO:0007669"/>
    <property type="project" value="UniProtKB-UniRule"/>
</dbReference>
<protein>
    <recommendedName>
        <fullName evidence="3 11">Thymidylate kinase</fullName>
        <ecNumber evidence="2 11">2.7.4.9</ecNumber>
    </recommendedName>
    <alternativeName>
        <fullName evidence="11">dTMP kinase</fullName>
    </alternativeName>
</protein>
<dbReference type="FunFam" id="3.40.50.300:FF:000225">
    <property type="entry name" value="Thymidylate kinase"/>
    <property type="match status" value="1"/>
</dbReference>
<reference evidence="13 14" key="1">
    <citation type="submission" date="2014-02" db="EMBL/GenBank/DDBJ databases">
        <title>Draft genome sequence of Lysinibacillus odysseyi NBRC 100172.</title>
        <authorList>
            <person name="Zhang F."/>
            <person name="Wang G."/>
            <person name="Zhang L."/>
        </authorList>
    </citation>
    <scope>NUCLEOTIDE SEQUENCE [LARGE SCALE GENOMIC DNA]</scope>
    <source>
        <strain evidence="13 14">NBRC 100172</strain>
    </source>
</reference>
<dbReference type="GO" id="GO:0005524">
    <property type="term" value="F:ATP binding"/>
    <property type="evidence" value="ECO:0007669"/>
    <property type="project" value="UniProtKB-UniRule"/>
</dbReference>
<evidence type="ECO:0000256" key="11">
    <source>
        <dbReference type="HAMAP-Rule" id="MF_00165"/>
    </source>
</evidence>
<dbReference type="GO" id="GO:0005829">
    <property type="term" value="C:cytosol"/>
    <property type="evidence" value="ECO:0007669"/>
    <property type="project" value="TreeGrafter"/>
</dbReference>
<gene>
    <name evidence="11" type="primary">tmk</name>
    <name evidence="13" type="ORF">CD32_02735</name>
</gene>
<dbReference type="InterPro" id="IPR018094">
    <property type="entry name" value="Thymidylate_kinase"/>
</dbReference>
<dbReference type="InterPro" id="IPR018095">
    <property type="entry name" value="Thymidylate_kin_CS"/>
</dbReference>
<keyword evidence="4 11" id="KW-0808">Transferase</keyword>
<evidence type="ECO:0000259" key="12">
    <source>
        <dbReference type="Pfam" id="PF02223"/>
    </source>
</evidence>
<evidence type="ECO:0000256" key="2">
    <source>
        <dbReference type="ARBA" id="ARBA00012980"/>
    </source>
</evidence>
<dbReference type="SUPFAM" id="SSF52540">
    <property type="entry name" value="P-loop containing nucleoside triphosphate hydrolases"/>
    <property type="match status" value="1"/>
</dbReference>
<evidence type="ECO:0000313" key="14">
    <source>
        <dbReference type="Proteomes" id="UP000030437"/>
    </source>
</evidence>
<dbReference type="InterPro" id="IPR027417">
    <property type="entry name" value="P-loop_NTPase"/>
</dbReference>
<dbReference type="Proteomes" id="UP000030437">
    <property type="component" value="Unassembled WGS sequence"/>
</dbReference>
<dbReference type="EC" id="2.7.4.9" evidence="2 11"/>
<organism evidence="13 14">
    <name type="scientific">Lysinibacillus odysseyi 34hs-1 = NBRC 100172</name>
    <dbReference type="NCBI Taxonomy" id="1220589"/>
    <lineage>
        <taxon>Bacteria</taxon>
        <taxon>Bacillati</taxon>
        <taxon>Bacillota</taxon>
        <taxon>Bacilli</taxon>
        <taxon>Bacillales</taxon>
        <taxon>Bacillaceae</taxon>
        <taxon>Lysinibacillus</taxon>
    </lineage>
</organism>
<evidence type="ECO:0000256" key="6">
    <source>
        <dbReference type="ARBA" id="ARBA00022741"/>
    </source>
</evidence>
<evidence type="ECO:0000256" key="4">
    <source>
        <dbReference type="ARBA" id="ARBA00022679"/>
    </source>
</evidence>
<dbReference type="PANTHER" id="PTHR10344">
    <property type="entry name" value="THYMIDYLATE KINASE"/>
    <property type="match status" value="1"/>
</dbReference>
<dbReference type="NCBIfam" id="TIGR00041">
    <property type="entry name" value="DTMP_kinase"/>
    <property type="match status" value="1"/>
</dbReference>
<dbReference type="EMBL" id="JPVP01000044">
    <property type="protein sequence ID" value="KGR87965.1"/>
    <property type="molecule type" value="Genomic_DNA"/>
</dbReference>
<keyword evidence="6 11" id="KW-0547">Nucleotide-binding</keyword>
<comment type="function">
    <text evidence="10 11">Phosphorylation of dTMP to form dTDP in both de novo and salvage pathways of dTTP synthesis.</text>
</comment>
<dbReference type="eggNOG" id="COG0125">
    <property type="taxonomic scope" value="Bacteria"/>
</dbReference>
<keyword evidence="8 11" id="KW-0067">ATP-binding</keyword>
<dbReference type="OrthoDB" id="9774907at2"/>
<dbReference type="PANTHER" id="PTHR10344:SF4">
    <property type="entry name" value="UMP-CMP KINASE 2, MITOCHONDRIAL"/>
    <property type="match status" value="1"/>
</dbReference>
<sequence length="211" mass="23849">MVRNIFITFEGPEGAGKTSVLKEVTKRLENAHMEFLATREPGGIRIAEEIREIILNPANTEMDAHTEALLYAAARSQHLHEKVEPALQAGRVVLCDRFIDSSLVYQGIGRGLGVEKVRAINEFAIGRRMPDKTILFDLEPSIGLARIEANRKNEMNRLDVESLAFHEKVRAGYLQLAKEEPERIILIDANRPLDEVVEEVWLIVKSLIEEK</sequence>
<dbReference type="GO" id="GO:0006227">
    <property type="term" value="P:dUDP biosynthetic process"/>
    <property type="evidence" value="ECO:0007669"/>
    <property type="project" value="TreeGrafter"/>
</dbReference>
<proteinExistence type="inferred from homology"/>
<dbReference type="InterPro" id="IPR039430">
    <property type="entry name" value="Thymidylate_kin-like_dom"/>
</dbReference>
<dbReference type="RefSeq" id="WP_036150979.1">
    <property type="nucleotide sequence ID" value="NZ_AVCX01000019.1"/>
</dbReference>
<evidence type="ECO:0000256" key="7">
    <source>
        <dbReference type="ARBA" id="ARBA00022777"/>
    </source>
</evidence>
<keyword evidence="5 11" id="KW-0545">Nucleotide biosynthesis</keyword>
<dbReference type="Gene3D" id="3.40.50.300">
    <property type="entry name" value="P-loop containing nucleotide triphosphate hydrolases"/>
    <property type="match status" value="1"/>
</dbReference>
<dbReference type="HAMAP" id="MF_00165">
    <property type="entry name" value="Thymidylate_kinase"/>
    <property type="match status" value="1"/>
</dbReference>
<evidence type="ECO:0000256" key="10">
    <source>
        <dbReference type="ARBA" id="ARBA00057735"/>
    </source>
</evidence>
<dbReference type="GO" id="GO:0004798">
    <property type="term" value="F:dTMP kinase activity"/>
    <property type="evidence" value="ECO:0007669"/>
    <property type="project" value="UniProtKB-UniRule"/>
</dbReference>
<name>A0A0A3IWX9_9BACI</name>
<evidence type="ECO:0000256" key="5">
    <source>
        <dbReference type="ARBA" id="ARBA00022727"/>
    </source>
</evidence>
<feature type="binding site" evidence="11">
    <location>
        <begin position="11"/>
        <end position="18"/>
    </location>
    <ligand>
        <name>ATP</name>
        <dbReference type="ChEBI" id="CHEBI:30616"/>
    </ligand>
</feature>
<dbReference type="AlphaFoldDB" id="A0A0A3IWX9"/>
<feature type="domain" description="Thymidylate kinase-like" evidence="12">
    <location>
        <begin position="9"/>
        <end position="200"/>
    </location>
</feature>
<comment type="similarity">
    <text evidence="1 11">Belongs to the thymidylate kinase family.</text>
</comment>
<dbReference type="STRING" id="1220589.CD32_02735"/>
<evidence type="ECO:0000256" key="9">
    <source>
        <dbReference type="ARBA" id="ARBA00048743"/>
    </source>
</evidence>
<evidence type="ECO:0000256" key="3">
    <source>
        <dbReference type="ARBA" id="ARBA00017144"/>
    </source>
</evidence>
<keyword evidence="14" id="KW-1185">Reference proteome</keyword>
<evidence type="ECO:0000313" key="13">
    <source>
        <dbReference type="EMBL" id="KGR87965.1"/>
    </source>
</evidence>
<dbReference type="Pfam" id="PF02223">
    <property type="entry name" value="Thymidylate_kin"/>
    <property type="match status" value="1"/>
</dbReference>
<comment type="catalytic activity">
    <reaction evidence="9 11">
        <text>dTMP + ATP = dTDP + ADP</text>
        <dbReference type="Rhea" id="RHEA:13517"/>
        <dbReference type="ChEBI" id="CHEBI:30616"/>
        <dbReference type="ChEBI" id="CHEBI:58369"/>
        <dbReference type="ChEBI" id="CHEBI:63528"/>
        <dbReference type="ChEBI" id="CHEBI:456216"/>
        <dbReference type="EC" id="2.7.4.9"/>
    </reaction>
</comment>
<dbReference type="GO" id="GO:0006233">
    <property type="term" value="P:dTDP biosynthetic process"/>
    <property type="evidence" value="ECO:0007669"/>
    <property type="project" value="InterPro"/>
</dbReference>